<keyword evidence="1 5" id="KW-0597">Phosphoprotein</keyword>
<evidence type="ECO:0000256" key="1">
    <source>
        <dbReference type="ARBA" id="ARBA00022553"/>
    </source>
</evidence>
<evidence type="ECO:0000256" key="3">
    <source>
        <dbReference type="ARBA" id="ARBA00023125"/>
    </source>
</evidence>
<dbReference type="InterPro" id="IPR036388">
    <property type="entry name" value="WH-like_DNA-bd_sf"/>
</dbReference>
<dbReference type="InterPro" id="IPR011006">
    <property type="entry name" value="CheY-like_superfamily"/>
</dbReference>
<evidence type="ECO:0000259" key="7">
    <source>
        <dbReference type="PROSITE" id="PS50110"/>
    </source>
</evidence>
<dbReference type="InterPro" id="IPR000792">
    <property type="entry name" value="Tscrpt_reg_LuxR_C"/>
</dbReference>
<dbReference type="SUPFAM" id="SSF52172">
    <property type="entry name" value="CheY-like"/>
    <property type="match status" value="1"/>
</dbReference>
<comment type="caution">
    <text evidence="8">The sequence shown here is derived from an EMBL/GenBank/DDBJ whole genome shotgun (WGS) entry which is preliminary data.</text>
</comment>
<organism evidence="8 9">
    <name type="scientific">Dokdonia sinensis</name>
    <dbReference type="NCBI Taxonomy" id="2479847"/>
    <lineage>
        <taxon>Bacteria</taxon>
        <taxon>Pseudomonadati</taxon>
        <taxon>Bacteroidota</taxon>
        <taxon>Flavobacteriia</taxon>
        <taxon>Flavobacteriales</taxon>
        <taxon>Flavobacteriaceae</taxon>
        <taxon>Dokdonia</taxon>
    </lineage>
</organism>
<name>A0A3M0G6T1_9FLAO</name>
<dbReference type="Pfam" id="PF00072">
    <property type="entry name" value="Response_reg"/>
    <property type="match status" value="1"/>
</dbReference>
<dbReference type="SMART" id="SM00448">
    <property type="entry name" value="REC"/>
    <property type="match status" value="1"/>
</dbReference>
<dbReference type="GO" id="GO:0006355">
    <property type="term" value="P:regulation of DNA-templated transcription"/>
    <property type="evidence" value="ECO:0007669"/>
    <property type="project" value="InterPro"/>
</dbReference>
<keyword evidence="3 8" id="KW-0238">DNA-binding</keyword>
<dbReference type="OrthoDB" id="9795108at2"/>
<keyword evidence="2" id="KW-0805">Transcription regulation</keyword>
<sequence length="216" mass="24276">MFNKSQISIVVADDHPIMRKGLSQELQEAGYDLVAIAENGALALEAIVNHKPTIALLDIEMPLLTGFEVIKRSRKESPVTKFIAMTYHKEKGFVVQAKNLKVDGYMLKEDGIDEIERCIEAVLNNKTYYSKSFDAGFEKIVQDELKKITLLTPSERTIIRLVAQQKTSTEIGELLLISPRTVQKHRTNIIAKLDLASGTDALSQWVLEHKELVNTL</sequence>
<dbReference type="CDD" id="cd17535">
    <property type="entry name" value="REC_NarL-like"/>
    <property type="match status" value="1"/>
</dbReference>
<keyword evidence="4" id="KW-0804">Transcription</keyword>
<dbReference type="InterPro" id="IPR039420">
    <property type="entry name" value="WalR-like"/>
</dbReference>
<evidence type="ECO:0000259" key="6">
    <source>
        <dbReference type="PROSITE" id="PS50043"/>
    </source>
</evidence>
<dbReference type="Gene3D" id="1.10.10.10">
    <property type="entry name" value="Winged helix-like DNA-binding domain superfamily/Winged helix DNA-binding domain"/>
    <property type="match status" value="1"/>
</dbReference>
<feature type="modified residue" description="4-aspartylphosphate" evidence="5">
    <location>
        <position position="58"/>
    </location>
</feature>
<dbReference type="PROSITE" id="PS50110">
    <property type="entry name" value="RESPONSE_REGULATORY"/>
    <property type="match status" value="1"/>
</dbReference>
<dbReference type="CDD" id="cd06170">
    <property type="entry name" value="LuxR_C_like"/>
    <property type="match status" value="1"/>
</dbReference>
<dbReference type="SUPFAM" id="SSF46894">
    <property type="entry name" value="C-terminal effector domain of the bipartite response regulators"/>
    <property type="match status" value="1"/>
</dbReference>
<dbReference type="PROSITE" id="PS50043">
    <property type="entry name" value="HTH_LUXR_2"/>
    <property type="match status" value="1"/>
</dbReference>
<dbReference type="AlphaFoldDB" id="A0A3M0G6T1"/>
<evidence type="ECO:0000256" key="4">
    <source>
        <dbReference type="ARBA" id="ARBA00023163"/>
    </source>
</evidence>
<dbReference type="InterPro" id="IPR058245">
    <property type="entry name" value="NreC/VraR/RcsB-like_REC"/>
</dbReference>
<dbReference type="GO" id="GO:0000160">
    <property type="term" value="P:phosphorelay signal transduction system"/>
    <property type="evidence" value="ECO:0007669"/>
    <property type="project" value="InterPro"/>
</dbReference>
<evidence type="ECO:0000313" key="9">
    <source>
        <dbReference type="Proteomes" id="UP000281985"/>
    </source>
</evidence>
<dbReference type="PRINTS" id="PR00038">
    <property type="entry name" value="HTHLUXR"/>
</dbReference>
<reference evidence="8 9" key="1">
    <citation type="submission" date="2018-10" db="EMBL/GenBank/DDBJ databases">
        <title>Dokdonia luteus sp. nov., isolated from sea water.</title>
        <authorList>
            <person name="Zhou L.Y."/>
            <person name="Du Z.J."/>
        </authorList>
    </citation>
    <scope>NUCLEOTIDE SEQUENCE [LARGE SCALE GENOMIC DNA]</scope>
    <source>
        <strain evidence="8 9">SH27</strain>
    </source>
</reference>
<dbReference type="RefSeq" id="WP_121917645.1">
    <property type="nucleotide sequence ID" value="NZ_REFV01000009.1"/>
</dbReference>
<dbReference type="PANTHER" id="PTHR43214">
    <property type="entry name" value="TWO-COMPONENT RESPONSE REGULATOR"/>
    <property type="match status" value="1"/>
</dbReference>
<dbReference type="EMBL" id="REFV01000009">
    <property type="protein sequence ID" value="RMB58042.1"/>
    <property type="molecule type" value="Genomic_DNA"/>
</dbReference>
<accession>A0A3M0G6T1</accession>
<dbReference type="InterPro" id="IPR016032">
    <property type="entry name" value="Sig_transdc_resp-reg_C-effctor"/>
</dbReference>
<dbReference type="PANTHER" id="PTHR43214:SF41">
    <property type="entry name" value="NITRATE_NITRITE RESPONSE REGULATOR PROTEIN NARP"/>
    <property type="match status" value="1"/>
</dbReference>
<evidence type="ECO:0000256" key="5">
    <source>
        <dbReference type="PROSITE-ProRule" id="PRU00169"/>
    </source>
</evidence>
<keyword evidence="9" id="KW-1185">Reference proteome</keyword>
<feature type="domain" description="Response regulatory" evidence="7">
    <location>
        <begin position="8"/>
        <end position="123"/>
    </location>
</feature>
<evidence type="ECO:0000313" key="8">
    <source>
        <dbReference type="EMBL" id="RMB58042.1"/>
    </source>
</evidence>
<evidence type="ECO:0000256" key="2">
    <source>
        <dbReference type="ARBA" id="ARBA00023015"/>
    </source>
</evidence>
<gene>
    <name evidence="8" type="ORF">EAX61_10515</name>
</gene>
<dbReference type="InterPro" id="IPR001789">
    <property type="entry name" value="Sig_transdc_resp-reg_receiver"/>
</dbReference>
<dbReference type="GO" id="GO:0003677">
    <property type="term" value="F:DNA binding"/>
    <property type="evidence" value="ECO:0007669"/>
    <property type="project" value="UniProtKB-KW"/>
</dbReference>
<feature type="domain" description="HTH luxR-type" evidence="6">
    <location>
        <begin position="144"/>
        <end position="210"/>
    </location>
</feature>
<protein>
    <submittedName>
        <fullName evidence="8">DNA-binding response regulator</fullName>
    </submittedName>
</protein>
<dbReference type="SMART" id="SM00421">
    <property type="entry name" value="HTH_LUXR"/>
    <property type="match status" value="1"/>
</dbReference>
<dbReference type="Pfam" id="PF00196">
    <property type="entry name" value="GerE"/>
    <property type="match status" value="1"/>
</dbReference>
<dbReference type="Gene3D" id="3.40.50.2300">
    <property type="match status" value="1"/>
</dbReference>
<dbReference type="Proteomes" id="UP000281985">
    <property type="component" value="Unassembled WGS sequence"/>
</dbReference>
<proteinExistence type="predicted"/>